<feature type="transmembrane region" description="Helical" evidence="11">
    <location>
        <begin position="499"/>
        <end position="516"/>
    </location>
</feature>
<evidence type="ECO:0000313" key="12">
    <source>
        <dbReference type="EMBL" id="ADE38513.1"/>
    </source>
</evidence>
<evidence type="ECO:0000256" key="11">
    <source>
        <dbReference type="SAM" id="Phobius"/>
    </source>
</evidence>
<evidence type="ECO:0000256" key="7">
    <source>
        <dbReference type="ARBA" id="ARBA00022989"/>
    </source>
</evidence>
<comment type="subcellular location">
    <subcellularLocation>
        <location evidence="1">Cell membrane</location>
        <topology evidence="1">Multi-pass membrane protein</topology>
    </subcellularLocation>
</comment>
<feature type="transmembrane region" description="Helical" evidence="11">
    <location>
        <begin position="454"/>
        <end position="487"/>
    </location>
</feature>
<dbReference type="OrthoDB" id="7284468at2"/>
<keyword evidence="2" id="KW-0813">Transport</keyword>
<dbReference type="GO" id="GO:0022857">
    <property type="term" value="F:transmembrane transporter activity"/>
    <property type="evidence" value="ECO:0007669"/>
    <property type="project" value="InterPro"/>
</dbReference>
<dbReference type="HOGENOM" id="CLU_028880_2_2_5"/>
<dbReference type="CDD" id="cd06579">
    <property type="entry name" value="TM_PBP1_transp_AraH_like"/>
    <property type="match status" value="1"/>
</dbReference>
<keyword evidence="13" id="KW-1185">Reference proteome</keyword>
<name>D5BQ15_PUNMI</name>
<dbReference type="InterPro" id="IPR001851">
    <property type="entry name" value="ABC_transp_permease"/>
</dbReference>
<dbReference type="eggNOG" id="COG1172">
    <property type="taxonomic scope" value="Bacteria"/>
</dbReference>
<evidence type="ECO:0000256" key="8">
    <source>
        <dbReference type="ARBA" id="ARBA00023136"/>
    </source>
</evidence>
<evidence type="ECO:0000256" key="10">
    <source>
        <dbReference type="ARBA" id="ARBA00035686"/>
    </source>
</evidence>
<evidence type="ECO:0000256" key="9">
    <source>
        <dbReference type="ARBA" id="ARBA00035611"/>
    </source>
</evidence>
<evidence type="ECO:0000256" key="5">
    <source>
        <dbReference type="ARBA" id="ARBA00022597"/>
    </source>
</evidence>
<dbReference type="PANTHER" id="PTHR32196:SF32">
    <property type="entry name" value="XYLOSE TRANSPORT SYSTEM PERMEASE PROTEIN XYLH"/>
    <property type="match status" value="1"/>
</dbReference>
<feature type="transmembrane region" description="Helical" evidence="11">
    <location>
        <begin position="97"/>
        <end position="124"/>
    </location>
</feature>
<keyword evidence="12" id="KW-0378">Hydrolase</keyword>
<dbReference type="KEGG" id="apb:SAR116_0270"/>
<keyword evidence="7 11" id="KW-1133">Transmembrane helix</keyword>
<evidence type="ECO:0000256" key="3">
    <source>
        <dbReference type="ARBA" id="ARBA00022475"/>
    </source>
</evidence>
<dbReference type="GO" id="GO:0016787">
    <property type="term" value="F:hydrolase activity"/>
    <property type="evidence" value="ECO:0007669"/>
    <property type="project" value="UniProtKB-KW"/>
</dbReference>
<feature type="transmembrane region" description="Helical" evidence="11">
    <location>
        <begin position="420"/>
        <end position="442"/>
    </location>
</feature>
<feature type="transmembrane region" description="Helical" evidence="11">
    <location>
        <begin position="145"/>
        <end position="165"/>
    </location>
</feature>
<gene>
    <name evidence="12" type="ordered locus">SAR116_0270</name>
</gene>
<dbReference type="STRING" id="488538.SAR116_0270"/>
<evidence type="ECO:0000256" key="2">
    <source>
        <dbReference type="ARBA" id="ARBA00022448"/>
    </source>
</evidence>
<feature type="transmembrane region" description="Helical" evidence="11">
    <location>
        <begin position="29"/>
        <end position="47"/>
    </location>
</feature>
<evidence type="ECO:0000313" key="13">
    <source>
        <dbReference type="Proteomes" id="UP000007460"/>
    </source>
</evidence>
<dbReference type="Proteomes" id="UP000007460">
    <property type="component" value="Chromosome"/>
</dbReference>
<evidence type="ECO:0000256" key="4">
    <source>
        <dbReference type="ARBA" id="ARBA00022519"/>
    </source>
</evidence>
<accession>D5BQ15</accession>
<keyword evidence="8 11" id="KW-0472">Membrane</keyword>
<dbReference type="AlphaFoldDB" id="D5BQ15"/>
<keyword evidence="5" id="KW-0762">Sugar transport</keyword>
<feature type="transmembrane region" description="Helical" evidence="11">
    <location>
        <begin position="370"/>
        <end position="389"/>
    </location>
</feature>
<keyword evidence="3" id="KW-1003">Cell membrane</keyword>
<dbReference type="Pfam" id="PF02653">
    <property type="entry name" value="BPD_transp_2"/>
    <property type="match status" value="2"/>
</dbReference>
<comment type="function">
    <text evidence="9">Part of the binding-protein-dependent transport system for D-xylose. Probably responsible for the translocation of the substrate across the membrane.</text>
</comment>
<evidence type="ECO:0000256" key="6">
    <source>
        <dbReference type="ARBA" id="ARBA00022692"/>
    </source>
</evidence>
<evidence type="ECO:0000256" key="1">
    <source>
        <dbReference type="ARBA" id="ARBA00004651"/>
    </source>
</evidence>
<keyword evidence="6 11" id="KW-0812">Transmembrane</keyword>
<keyword evidence="4" id="KW-0997">Cell inner membrane</keyword>
<organism evidence="12 13">
    <name type="scientific">Puniceispirillum marinum (strain IMCC1322)</name>
    <dbReference type="NCBI Taxonomy" id="488538"/>
    <lineage>
        <taxon>Bacteria</taxon>
        <taxon>Pseudomonadati</taxon>
        <taxon>Pseudomonadota</taxon>
        <taxon>Alphaproteobacteria</taxon>
        <taxon>Candidatus Puniceispirillales</taxon>
        <taxon>Candidatus Puniceispirillaceae</taxon>
        <taxon>Candidatus Puniceispirillum</taxon>
    </lineage>
</organism>
<feature type="transmembrane region" description="Helical" evidence="11">
    <location>
        <begin position="73"/>
        <end position="91"/>
    </location>
</feature>
<dbReference type="PANTHER" id="PTHR32196">
    <property type="entry name" value="ABC TRANSPORTER PERMEASE PROTEIN YPHD-RELATED-RELATED"/>
    <property type="match status" value="1"/>
</dbReference>
<proteinExistence type="predicted"/>
<sequence length="528" mass="57471">MNASVSQRQESDRHEQKKWLKTLFSRPEIGPVGVMLLLFGMLGYFSIPSGEFSLNPFAGEGFNALGIRNNLRVISQLAIIALGAGLLIVAGEFDLSIGSMIGFAGACMAMVLRWGFSIIIPYISFEGGVHIEFYTLIHIPDVSPLGALLITLCFTLFFGWLQGYIVVKSGLPSFIVTLGGLFFLRGLTEVSLRSFNHRPDQIKGATTVTEIPDIKNIINLPGHGEMERSVAKALPEADLTQLLSTLPADKIASITERLEYTYQRVADAKTELMISRGVKPLERALENAIESGNEFMAKTIQDKIANFKVDPVVPKSVTDVDVARVYIDSISSARPIADFFGGDILQPLFDWLYFPIDWNVNNFGNQFAQGLYSCVMICLIMSLMCYFVLSKTQAGNWIYSTGGNITAAKANGVPTNKVKISLFIFSAFCATIFAACQVFEVNTADAAKGNLKELEAIAAAVIGGIVMTGGFGTVVGIIVGAFIFGIAKEAFFYIPGIDGSFYRVFLGLVIIASALLNENIRKRIMGTI</sequence>
<dbReference type="RefSeq" id="WP_013045143.1">
    <property type="nucleotide sequence ID" value="NC_014010.1"/>
</dbReference>
<protein>
    <recommendedName>
        <fullName evidence="10">Xylose transport system permease protein XylH</fullName>
    </recommendedName>
</protein>
<dbReference type="GO" id="GO:0005886">
    <property type="term" value="C:plasma membrane"/>
    <property type="evidence" value="ECO:0007669"/>
    <property type="project" value="UniProtKB-SubCell"/>
</dbReference>
<dbReference type="EMBL" id="CP001751">
    <property type="protein sequence ID" value="ADE38513.1"/>
    <property type="molecule type" value="Genomic_DNA"/>
</dbReference>
<reference evidence="12 13" key="1">
    <citation type="journal article" date="2010" name="J. Bacteriol.">
        <title>Complete genome sequence of "Candidatus Puniceispirillum marinum" IMCC1322, a representative of the SAR116 clade in the Alphaproteobacteria.</title>
        <authorList>
            <person name="Oh H.M."/>
            <person name="Kwon K.K."/>
            <person name="Kang I."/>
            <person name="Kang S.G."/>
            <person name="Lee J.H."/>
            <person name="Kim S.J."/>
            <person name="Cho J.C."/>
        </authorList>
    </citation>
    <scope>NUCLEOTIDE SEQUENCE [LARGE SCALE GENOMIC DNA]</scope>
    <source>
        <strain evidence="12 13">IMCC1322</strain>
    </source>
</reference>